<evidence type="ECO:0000256" key="1">
    <source>
        <dbReference type="ARBA" id="ARBA00022723"/>
    </source>
</evidence>
<gene>
    <name evidence="5" type="ORF">AWZ03_008942</name>
</gene>
<reference evidence="5 6" key="1">
    <citation type="journal article" date="2019" name="J. Hered.">
        <title>An Improved Genome Assembly for Drosophila navojoa, the Basal Species in the mojavensis Cluster.</title>
        <authorList>
            <person name="Vanderlinde T."/>
            <person name="Dupim E.G."/>
            <person name="Nazario-Yepiz N.O."/>
            <person name="Carvalho A.B."/>
        </authorList>
    </citation>
    <scope>NUCLEOTIDE SEQUENCE [LARGE SCALE GENOMIC DNA]</scope>
    <source>
        <strain evidence="5">Navoj_Jal97</strain>
        <tissue evidence="5">Whole organism</tissue>
    </source>
</reference>
<feature type="domain" description="FLYWCH-type" evidence="4">
    <location>
        <begin position="27"/>
        <end position="91"/>
    </location>
</feature>
<evidence type="ECO:0000259" key="4">
    <source>
        <dbReference type="Pfam" id="PF04500"/>
    </source>
</evidence>
<evidence type="ECO:0000256" key="3">
    <source>
        <dbReference type="ARBA" id="ARBA00022833"/>
    </source>
</evidence>
<evidence type="ECO:0000313" key="6">
    <source>
        <dbReference type="Proteomes" id="UP000295192"/>
    </source>
</evidence>
<keyword evidence="3" id="KW-0862">Zinc</keyword>
<dbReference type="GO" id="GO:0008270">
    <property type="term" value="F:zinc ion binding"/>
    <property type="evidence" value="ECO:0007669"/>
    <property type="project" value="UniProtKB-KW"/>
</dbReference>
<dbReference type="Proteomes" id="UP000295192">
    <property type="component" value="Unassembled WGS sequence"/>
</dbReference>
<accession>A0A484B9X9</accession>
<name>A0A484B9X9_DRONA</name>
<keyword evidence="6" id="KW-1185">Reference proteome</keyword>
<evidence type="ECO:0000256" key="2">
    <source>
        <dbReference type="ARBA" id="ARBA00022771"/>
    </source>
</evidence>
<protein>
    <recommendedName>
        <fullName evidence="4">FLYWCH-type domain-containing protein</fullName>
    </recommendedName>
</protein>
<keyword evidence="1" id="KW-0479">Metal-binding</keyword>
<dbReference type="EMBL" id="LSRL02000098">
    <property type="protein sequence ID" value="TDG44621.1"/>
    <property type="molecule type" value="Genomic_DNA"/>
</dbReference>
<proteinExistence type="predicted"/>
<dbReference type="Pfam" id="PF04500">
    <property type="entry name" value="FLYWCH"/>
    <property type="match status" value="1"/>
</dbReference>
<dbReference type="Gene3D" id="2.20.25.240">
    <property type="match status" value="1"/>
</dbReference>
<evidence type="ECO:0000313" key="5">
    <source>
        <dbReference type="EMBL" id="TDG44621.1"/>
    </source>
</evidence>
<dbReference type="AlphaFoldDB" id="A0A484B9X9"/>
<organism evidence="5 6">
    <name type="scientific">Drosophila navojoa</name>
    <name type="common">Fruit fly</name>
    <dbReference type="NCBI Taxonomy" id="7232"/>
    <lineage>
        <taxon>Eukaryota</taxon>
        <taxon>Metazoa</taxon>
        <taxon>Ecdysozoa</taxon>
        <taxon>Arthropoda</taxon>
        <taxon>Hexapoda</taxon>
        <taxon>Insecta</taxon>
        <taxon>Pterygota</taxon>
        <taxon>Neoptera</taxon>
        <taxon>Endopterygota</taxon>
        <taxon>Diptera</taxon>
        <taxon>Brachycera</taxon>
        <taxon>Muscomorpha</taxon>
        <taxon>Ephydroidea</taxon>
        <taxon>Drosophilidae</taxon>
        <taxon>Drosophila</taxon>
    </lineage>
</organism>
<dbReference type="OMA" id="YIIANYL"/>
<comment type="caution">
    <text evidence="5">The sequence shown here is derived from an EMBL/GenBank/DDBJ whole genome shotgun (WGS) entry which is preliminary data.</text>
</comment>
<dbReference type="OrthoDB" id="9979716at2759"/>
<sequence length="168" mass="19549">MKSRPLYIIANYLFVTPSFADGSELLFIESPWSTPCLVLNGFMYNCHSRKNSKEYWRCHNYSKKVHEQRCRSRCVLENGKLKSITGGLHNHAPHTEKIEKIIQRNRLAAVSTTSRTKLSRVPCITQYQVEQPKQELLIQQPQPLRFLSTDVQLTDRDLMHASLMLMQD</sequence>
<keyword evidence="2" id="KW-0863">Zinc-finger</keyword>
<dbReference type="InterPro" id="IPR007588">
    <property type="entry name" value="Znf_FLYWCH"/>
</dbReference>